<keyword evidence="7" id="KW-0732">Signal</keyword>
<keyword evidence="4" id="KW-0472">Membrane</keyword>
<proteinExistence type="predicted"/>
<keyword evidence="5" id="KW-0325">Glycoprotein</keyword>
<evidence type="ECO:0000256" key="2">
    <source>
        <dbReference type="ARBA" id="ARBA00022475"/>
    </source>
</evidence>
<evidence type="ECO:0000259" key="8">
    <source>
        <dbReference type="Pfam" id="PF00913"/>
    </source>
</evidence>
<accession>M4T1C9</accession>
<dbReference type="Gene3D" id="3.90.150.10">
    <property type="entry name" value="Variant Surface Glycoprotein, subunit A domain 1"/>
    <property type="match status" value="1"/>
</dbReference>
<keyword evidence="3" id="KW-0336">GPI-anchor</keyword>
<protein>
    <submittedName>
        <fullName evidence="9">Variant surface glycoprotein 1934</fullName>
    </submittedName>
</protein>
<dbReference type="GO" id="GO:0042783">
    <property type="term" value="P:symbiont-mediated evasion of host immune response"/>
    <property type="evidence" value="ECO:0007669"/>
    <property type="project" value="InterPro"/>
</dbReference>
<reference evidence="9" key="1">
    <citation type="submission" date="2013-02" db="EMBL/GenBank/DDBJ databases">
        <authorList>
            <person name="Cross G.A.M."/>
            <person name="Kim H.-S."/>
            <person name="Wickstead B."/>
        </authorList>
    </citation>
    <scope>NUCLEOTIDE SEQUENCE</scope>
    <source>
        <strain evidence="9">Lister 427</strain>
    </source>
</reference>
<feature type="domain" description="Trypanosome variant surface glycoprotein A-type N-terminal" evidence="8">
    <location>
        <begin position="9"/>
        <end position="223"/>
    </location>
</feature>
<dbReference type="EMBL" id="KC613406">
    <property type="protein sequence ID" value="AGH60837.1"/>
    <property type="molecule type" value="Genomic_DNA"/>
</dbReference>
<name>M4T1C9_9TRYP</name>
<sequence>MLVAASTGVVLLIIARTAEPAAKYAMLQTTWGPICDLSAELDGTPNNSLYITANVLRKQAAFRIYALRTTIYLQANPADPDGKALTALQAYFDTIAIKIQNDDITAGATQLFRAEKYSSYLKGRIDEFLQIAKDVSSEATHGCFATTGTNKAVTSAATIGDKECKLAASDVAERDVSPRQITKNGYPHLRKPADNAGDGQARGTVECKLLVRHSTDGIGHTAGGHPVWPTPQAT</sequence>
<dbReference type="Gene3D" id="1.10.470.10">
    <property type="entry name" value="Variant Surface Glycoprotein, subunit A, domain 2"/>
    <property type="match status" value="1"/>
</dbReference>
<comment type="subcellular location">
    <subcellularLocation>
        <location evidence="1">Cell membrane</location>
        <topology evidence="1">Lipid-anchor</topology>
        <topology evidence="1">GPI-anchor</topology>
    </subcellularLocation>
</comment>
<evidence type="ECO:0000313" key="9">
    <source>
        <dbReference type="EMBL" id="AGH60837.1"/>
    </source>
</evidence>
<dbReference type="AlphaFoldDB" id="M4T1C9"/>
<dbReference type="SUPFAM" id="SSF58087">
    <property type="entry name" value="Variant surface glycoprotein (N-terminal domain)"/>
    <property type="match status" value="1"/>
</dbReference>
<dbReference type="Pfam" id="PF00913">
    <property type="entry name" value="Trypan_glycop"/>
    <property type="match status" value="1"/>
</dbReference>
<evidence type="ECO:0000256" key="5">
    <source>
        <dbReference type="ARBA" id="ARBA00023180"/>
    </source>
</evidence>
<evidence type="ECO:0000256" key="1">
    <source>
        <dbReference type="ARBA" id="ARBA00004609"/>
    </source>
</evidence>
<feature type="chain" id="PRO_5004058287" evidence="7">
    <location>
        <begin position="21"/>
        <end position="234"/>
    </location>
</feature>
<evidence type="ECO:0000256" key="4">
    <source>
        <dbReference type="ARBA" id="ARBA00023136"/>
    </source>
</evidence>
<evidence type="ECO:0000256" key="6">
    <source>
        <dbReference type="ARBA" id="ARBA00023288"/>
    </source>
</evidence>
<dbReference type="GO" id="GO:0005886">
    <property type="term" value="C:plasma membrane"/>
    <property type="evidence" value="ECO:0007669"/>
    <property type="project" value="UniProtKB-SubCell"/>
</dbReference>
<keyword evidence="2" id="KW-1003">Cell membrane</keyword>
<organism evidence="9">
    <name type="scientific">Trypanosoma brucei</name>
    <dbReference type="NCBI Taxonomy" id="5691"/>
    <lineage>
        <taxon>Eukaryota</taxon>
        <taxon>Discoba</taxon>
        <taxon>Euglenozoa</taxon>
        <taxon>Kinetoplastea</taxon>
        <taxon>Metakinetoplastina</taxon>
        <taxon>Trypanosomatida</taxon>
        <taxon>Trypanosomatidae</taxon>
        <taxon>Trypanosoma</taxon>
    </lineage>
</organism>
<evidence type="ECO:0000256" key="3">
    <source>
        <dbReference type="ARBA" id="ARBA00022622"/>
    </source>
</evidence>
<keyword evidence="6" id="KW-0449">Lipoprotein</keyword>
<dbReference type="InterPro" id="IPR001812">
    <property type="entry name" value="Trypano_VSG_A_N_dom"/>
</dbReference>
<evidence type="ECO:0000256" key="7">
    <source>
        <dbReference type="SAM" id="SignalP"/>
    </source>
</evidence>
<feature type="signal peptide" evidence="7">
    <location>
        <begin position="1"/>
        <end position="20"/>
    </location>
</feature>
<dbReference type="GO" id="GO:0098552">
    <property type="term" value="C:side of membrane"/>
    <property type="evidence" value="ECO:0007669"/>
    <property type="project" value="UniProtKB-KW"/>
</dbReference>
<reference evidence="9" key="2">
    <citation type="journal article" date="2014" name="Mol. Biochem. Parasitol.">
        <title>Capturing the variant surface glycoprotein repertoire (the VSGnome) of Trypanosoma brucei Lister 427.</title>
        <authorList>
            <person name="Cross G.A."/>
            <person name="Kim H.S."/>
            <person name="Wickstead B."/>
        </authorList>
    </citation>
    <scope>NUCLEOTIDE SEQUENCE</scope>
    <source>
        <strain evidence="9">Lister 427</strain>
    </source>
</reference>